<accession>A0A146GAV4</accession>
<dbReference type="InterPro" id="IPR004888">
    <property type="entry name" value="Glycoside_hydrolase_63"/>
</dbReference>
<keyword evidence="3" id="KW-0378">Hydrolase</keyword>
<protein>
    <submittedName>
        <fullName evidence="3">Glycosyl hydrolase family 63</fullName>
    </submittedName>
</protein>
<dbReference type="InterPro" id="IPR012341">
    <property type="entry name" value="6hp_glycosidase-like_sf"/>
</dbReference>
<sequence length="884" mass="101535">MLEARVMAGVENQRLSEHSSGSVNWLLWGPYLSERQWGTVREDYSASGDAWNDFPHEHARSRAYRWGEDGLGGWSDERQRLCMSVALWNGHDAILKERLFGVTNAQGNHGEDVKESYFFLDGTPTHSYQRMLYKYPQKAFPYEELIRANQSRSRLEEEFDLTQSGIFRENRYFDVFIEYAKAGSRSTCQQITVTNRGPEAAPLTLLTQIWCRNVWSWGEPERKPTLRLRGEGIQISNAELGDYRFQAEDAQEWLFTDNETNFTRLFRAGECTWPKDAFHDYIVHGNAEGVNPDRVGTKAAAVWRCMLEPGETKEFHTTLCPIDEVAPDIAAVVTKRQAEADQFFQRRTDDLSEERAGIYRQAAAGLTWSKQFYRFNVRRWIEGDPTGPKPPASRATGRNSRWQHVNAGEIILMPDTWEYPWFAAWDLAFHAVAYAPIDPAFAKEQLLHITNEWYLHPNGQLPAYEWAFDDANPPVHGWAAWRVFLIDRERRGDRGDIEFLERVFHKLILNFGWWINRKDADGQNIFEGGFLGMDNLGVFDRSQPLPPGLKLHQCDATAWMAMCSLNLMRIAAELALTNPAYEDIAAKFLDHFLRIASAMNNVSGQGLGLWDEEDQFFYDVVTKADGQPFPLRVRSIAGLLPLLAVETLEAEHIEKLPRFAQRLDWILKHEPGLASLVSRWQQAGHKERRLFSLLRVHRMKSLLHRMFDPAEFLSPYGIRALSRYHLENPYVLPYDGRNLTVGYDPGESKIGAFGGNSNWRGPIWMPVNYLLVEALLQFHQYYGDFITVECPCAGGNANLRDWAVELATRLVRLFERDEAGCRPIFANDDLLQRDPYFRDYLLYPEYFHGDTGRGLGATHQTGWTALIMPLLKLASGSQSDIPLR</sequence>
<reference evidence="4" key="1">
    <citation type="journal article" date="2017" name="Genome Announc.">
        <title>Draft Genome Sequence of Terrimicrobium sacchariphilum NM-5T, a Facultative Anaerobic Soil Bacterium of the Class Spartobacteria.</title>
        <authorList>
            <person name="Qiu Y.L."/>
            <person name="Tourlousse D.M."/>
            <person name="Matsuura N."/>
            <person name="Ohashi A."/>
            <person name="Sekiguchi Y."/>
        </authorList>
    </citation>
    <scope>NUCLEOTIDE SEQUENCE [LARGE SCALE GENOMIC DNA]</scope>
    <source>
        <strain evidence="4">NM-5</strain>
    </source>
</reference>
<feature type="domain" description="Mannosylglycerate hydrolase MGH1-like glycoside hydrolase" evidence="2">
    <location>
        <begin position="419"/>
        <end position="656"/>
    </location>
</feature>
<evidence type="ECO:0000259" key="2">
    <source>
        <dbReference type="Pfam" id="PF22422"/>
    </source>
</evidence>
<dbReference type="PANTHER" id="PTHR10412:SF10">
    <property type="entry name" value="GLYCOSYL HYDROLASE FAMILY 63 C-TERMINAL DOMAIN-CONTAINING PROTEIN"/>
    <property type="match status" value="1"/>
</dbReference>
<keyword evidence="4" id="KW-1185">Reference proteome</keyword>
<name>A0A146GAV4_TERSA</name>
<dbReference type="InParanoid" id="A0A146GAV4"/>
<dbReference type="Pfam" id="PF22422">
    <property type="entry name" value="MGH1-like_GH"/>
    <property type="match status" value="1"/>
</dbReference>
<dbReference type="InterPro" id="IPR054491">
    <property type="entry name" value="MGH1-like_GH"/>
</dbReference>
<dbReference type="InterPro" id="IPR008928">
    <property type="entry name" value="6-hairpin_glycosidase_sf"/>
</dbReference>
<dbReference type="GO" id="GO:0009311">
    <property type="term" value="P:oligosaccharide metabolic process"/>
    <property type="evidence" value="ECO:0007669"/>
    <property type="project" value="InterPro"/>
</dbReference>
<comment type="caution">
    <text evidence="3">The sequence shown here is derived from an EMBL/GenBank/DDBJ whole genome shotgun (WGS) entry which is preliminary data.</text>
</comment>
<dbReference type="PANTHER" id="PTHR10412">
    <property type="entry name" value="MANNOSYL-OLIGOSACCHARIDE GLUCOSIDASE"/>
    <property type="match status" value="1"/>
</dbReference>
<dbReference type="EMBL" id="BDCO01000002">
    <property type="protein sequence ID" value="GAT33686.1"/>
    <property type="molecule type" value="Genomic_DNA"/>
</dbReference>
<proteinExistence type="predicted"/>
<dbReference type="InterPro" id="IPR031335">
    <property type="entry name" value="Glyco_hydro_63_C"/>
</dbReference>
<dbReference type="Gene3D" id="1.50.10.10">
    <property type="match status" value="2"/>
</dbReference>
<evidence type="ECO:0000313" key="3">
    <source>
        <dbReference type="EMBL" id="GAT33686.1"/>
    </source>
</evidence>
<dbReference type="STRING" id="690879.TSACC_22103"/>
<evidence type="ECO:0000313" key="4">
    <source>
        <dbReference type="Proteomes" id="UP000076023"/>
    </source>
</evidence>
<evidence type="ECO:0000259" key="1">
    <source>
        <dbReference type="Pfam" id="PF03200"/>
    </source>
</evidence>
<dbReference type="Pfam" id="PF03200">
    <property type="entry name" value="Glyco_hydro_63"/>
    <property type="match status" value="1"/>
</dbReference>
<dbReference type="GO" id="GO:0004573">
    <property type="term" value="F:Glc3Man9GlcNAc2 oligosaccharide glucosidase activity"/>
    <property type="evidence" value="ECO:0007669"/>
    <property type="project" value="InterPro"/>
</dbReference>
<organism evidence="3 4">
    <name type="scientific">Terrimicrobium sacchariphilum</name>
    <dbReference type="NCBI Taxonomy" id="690879"/>
    <lineage>
        <taxon>Bacteria</taxon>
        <taxon>Pseudomonadati</taxon>
        <taxon>Verrucomicrobiota</taxon>
        <taxon>Terrimicrobiia</taxon>
        <taxon>Terrimicrobiales</taxon>
        <taxon>Terrimicrobiaceae</taxon>
        <taxon>Terrimicrobium</taxon>
    </lineage>
</organism>
<dbReference type="AlphaFoldDB" id="A0A146GAV4"/>
<dbReference type="Proteomes" id="UP000076023">
    <property type="component" value="Unassembled WGS sequence"/>
</dbReference>
<dbReference type="SUPFAM" id="SSF48208">
    <property type="entry name" value="Six-hairpin glycosidases"/>
    <property type="match status" value="1"/>
</dbReference>
<feature type="domain" description="Glycosyl hydrolase family 63 C-terminal" evidence="1">
    <location>
        <begin position="697"/>
        <end position="784"/>
    </location>
</feature>
<gene>
    <name evidence="3" type="ORF">TSACC_22103</name>
</gene>